<sequence>MNDLAIKELKSFLQSLPILNDKERNKRVARAKSDFTYFVHTYLGHHIGLQNECPKHGHLHEVPIHTCIQRSKSRKGKRNEVGFTPASEIKTNECPPQGFRSKGNSLARSEIKTNETSVFRNWVYEELPHIKDNKLIIKAYRGAAKTTLISRLFVLWQILGGNKRYAIIISSTLDLAKEGIDLIKTELEDNANLKCDFNITPFNVWSAEEISFEVNTLPCKIKSFGAGKKIRGTNFLSIRPDLIVCDDIENDENIQSKTQRDKLYSWFNKAILKLPSRTNASYQILLVGTTLHYDSLLQRMQKRDDFKSFNFPLLIKMPSNLEELTRENLSSFKPKGYKLDDERANITEILSDYLQDCASFYSEFQNLPLDKENAPLSTYSTYDVLPQGIDSITIGIDPSMGKARGDYFGLGAIFYVKSQKKLYATANGYKITPDKMIDKIIAYYLKLSKITPTITIACEEIAFQEFFKNTLKERMRSLGQFVPIIGIRNAAHKNVRLDALSPLLSQEDMRIDTNALLLREELDTYPKCAHDDLLDSIDIALQAFNKGAKTNYKAINKAQKEYKSLFQHAREIF</sequence>
<accession>A0ABZ3F6C0</accession>
<dbReference type="EMBL" id="CP145316">
    <property type="protein sequence ID" value="XAM18718.1"/>
    <property type="molecule type" value="Genomic_DNA"/>
</dbReference>
<dbReference type="RefSeq" id="WP_343353999.1">
    <property type="nucleotide sequence ID" value="NZ_CP145316.1"/>
</dbReference>
<name>A0ABZ3F6C0_9HELI</name>
<evidence type="ECO:0000256" key="1">
    <source>
        <dbReference type="SAM" id="MobiDB-lite"/>
    </source>
</evidence>
<dbReference type="InterPro" id="IPR027417">
    <property type="entry name" value="P-loop_NTPase"/>
</dbReference>
<organism evidence="2 3">
    <name type="scientific">Helicobacter mastomyrinus</name>
    <dbReference type="NCBI Taxonomy" id="287948"/>
    <lineage>
        <taxon>Bacteria</taxon>
        <taxon>Pseudomonadati</taxon>
        <taxon>Campylobacterota</taxon>
        <taxon>Epsilonproteobacteria</taxon>
        <taxon>Campylobacterales</taxon>
        <taxon>Helicobacteraceae</taxon>
        <taxon>Helicobacter</taxon>
    </lineage>
</organism>
<evidence type="ECO:0000313" key="2">
    <source>
        <dbReference type="EMBL" id="XAM18718.1"/>
    </source>
</evidence>
<dbReference type="Gene3D" id="3.40.50.300">
    <property type="entry name" value="P-loop containing nucleotide triphosphate hydrolases"/>
    <property type="match status" value="1"/>
</dbReference>
<evidence type="ECO:0008006" key="4">
    <source>
        <dbReference type="Google" id="ProtNLM"/>
    </source>
</evidence>
<feature type="region of interest" description="Disordered" evidence="1">
    <location>
        <begin position="73"/>
        <end position="106"/>
    </location>
</feature>
<gene>
    <name evidence="2" type="ORF">V3I05_03290</name>
</gene>
<evidence type="ECO:0000313" key="3">
    <source>
        <dbReference type="Proteomes" id="UP001434737"/>
    </source>
</evidence>
<protein>
    <recommendedName>
        <fullName evidence="4">Terminase large subunit gp17-like C-terminal domain-containing protein</fullName>
    </recommendedName>
</protein>
<reference evidence="2 3" key="1">
    <citation type="submission" date="2024-02" db="EMBL/GenBank/DDBJ databases">
        <title>Genome and pathogenicity analysis of Helicobacter mastomyrinus isolated from mice.</title>
        <authorList>
            <person name="Zhu L."/>
        </authorList>
    </citation>
    <scope>NUCLEOTIDE SEQUENCE [LARGE SCALE GENOMIC DNA]</scope>
    <source>
        <strain evidence="2 3">Hm-17</strain>
    </source>
</reference>
<keyword evidence="3" id="KW-1185">Reference proteome</keyword>
<dbReference type="Proteomes" id="UP001434737">
    <property type="component" value="Chromosome"/>
</dbReference>
<proteinExistence type="predicted"/>